<organism evidence="12 13">
    <name type="scientific">Leptospirillum ferriphilum YSK</name>
    <dbReference type="NCBI Taxonomy" id="1441628"/>
    <lineage>
        <taxon>Bacteria</taxon>
        <taxon>Pseudomonadati</taxon>
        <taxon>Nitrospirota</taxon>
        <taxon>Nitrospiria</taxon>
        <taxon>Nitrospirales</taxon>
        <taxon>Nitrospiraceae</taxon>
        <taxon>Leptospirillum</taxon>
    </lineage>
</organism>
<dbReference type="GO" id="GO:0005886">
    <property type="term" value="C:plasma membrane"/>
    <property type="evidence" value="ECO:0007669"/>
    <property type="project" value="UniProtKB-SubCell"/>
</dbReference>
<dbReference type="PANTHER" id="PTHR24221:SF654">
    <property type="entry name" value="ATP-BINDING CASSETTE SUB-FAMILY B MEMBER 6"/>
    <property type="match status" value="1"/>
</dbReference>
<dbReference type="AlphaFoldDB" id="A0A059XNN6"/>
<protein>
    <submittedName>
        <fullName evidence="12">ABC transporter ATP-binding protein</fullName>
    </submittedName>
</protein>
<evidence type="ECO:0000256" key="9">
    <source>
        <dbReference type="SAM" id="Phobius"/>
    </source>
</evidence>
<dbReference type="OrthoDB" id="9804259at2"/>
<comment type="subcellular location">
    <subcellularLocation>
        <location evidence="1">Cell membrane</location>
        <topology evidence="1">Multi-pass membrane protein</topology>
    </subcellularLocation>
</comment>
<dbReference type="GO" id="GO:0005524">
    <property type="term" value="F:ATP binding"/>
    <property type="evidence" value="ECO:0007669"/>
    <property type="project" value="UniProtKB-KW"/>
</dbReference>
<dbReference type="SUPFAM" id="SSF52540">
    <property type="entry name" value="P-loop containing nucleoside triphosphate hydrolases"/>
    <property type="match status" value="1"/>
</dbReference>
<dbReference type="Gene3D" id="1.20.1560.10">
    <property type="entry name" value="ABC transporter type 1, transmembrane domain"/>
    <property type="match status" value="1"/>
</dbReference>
<evidence type="ECO:0000259" key="10">
    <source>
        <dbReference type="PROSITE" id="PS50893"/>
    </source>
</evidence>
<keyword evidence="7 9" id="KW-1133">Transmembrane helix</keyword>
<dbReference type="HOGENOM" id="CLU_000604_84_3_0"/>
<feature type="transmembrane region" description="Helical" evidence="9">
    <location>
        <begin position="74"/>
        <end position="101"/>
    </location>
</feature>
<evidence type="ECO:0000256" key="7">
    <source>
        <dbReference type="ARBA" id="ARBA00022989"/>
    </source>
</evidence>
<feature type="transmembrane region" description="Helical" evidence="9">
    <location>
        <begin position="265"/>
        <end position="283"/>
    </location>
</feature>
<dbReference type="Gene3D" id="3.40.50.300">
    <property type="entry name" value="P-loop containing nucleotide triphosphate hydrolases"/>
    <property type="match status" value="1"/>
</dbReference>
<feature type="domain" description="ABC transporter" evidence="10">
    <location>
        <begin position="360"/>
        <end position="598"/>
    </location>
</feature>
<dbReference type="InterPro" id="IPR036640">
    <property type="entry name" value="ABC1_TM_sf"/>
</dbReference>
<keyword evidence="13" id="KW-1185">Reference proteome</keyword>
<evidence type="ECO:0000313" key="12">
    <source>
        <dbReference type="EMBL" id="AIA30144.1"/>
    </source>
</evidence>
<dbReference type="PROSITE" id="PS50929">
    <property type="entry name" value="ABC_TM1F"/>
    <property type="match status" value="1"/>
</dbReference>
<dbReference type="PANTHER" id="PTHR24221">
    <property type="entry name" value="ATP-BINDING CASSETTE SUB-FAMILY B"/>
    <property type="match status" value="1"/>
</dbReference>
<reference evidence="12 13" key="2">
    <citation type="journal article" date="2015" name="Biomed. Res. Int.">
        <title>Effects of Arsenite Resistance on the Growth and Functional Gene Expression of Leptospirillum ferriphilum and Acidithiobacillus thiooxidans in Pure Culture and Coculture.</title>
        <authorList>
            <person name="Jiang H."/>
            <person name="Liang Y."/>
            <person name="Yin H."/>
            <person name="Xiao Y."/>
            <person name="Guo X."/>
            <person name="Xu Y."/>
            <person name="Hu Q."/>
            <person name="Liu H."/>
            <person name="Liu X."/>
        </authorList>
    </citation>
    <scope>NUCLEOTIDE SEQUENCE [LARGE SCALE GENOMIC DNA]</scope>
    <source>
        <strain evidence="12 13">YSK</strain>
    </source>
</reference>
<name>A0A059XNN6_9BACT</name>
<dbReference type="EMBL" id="CP007243">
    <property type="protein sequence ID" value="AIA30144.1"/>
    <property type="molecule type" value="Genomic_DNA"/>
</dbReference>
<dbReference type="GO" id="GO:0140359">
    <property type="term" value="F:ABC-type transporter activity"/>
    <property type="evidence" value="ECO:0007669"/>
    <property type="project" value="InterPro"/>
</dbReference>
<dbReference type="PROSITE" id="PS50893">
    <property type="entry name" value="ABC_TRANSPORTER_2"/>
    <property type="match status" value="1"/>
</dbReference>
<dbReference type="SMART" id="SM00382">
    <property type="entry name" value="AAA"/>
    <property type="match status" value="1"/>
</dbReference>
<keyword evidence="4 9" id="KW-0812">Transmembrane</keyword>
<dbReference type="SUPFAM" id="SSF90123">
    <property type="entry name" value="ABC transporter transmembrane region"/>
    <property type="match status" value="1"/>
</dbReference>
<dbReference type="InterPro" id="IPR017871">
    <property type="entry name" value="ABC_transporter-like_CS"/>
</dbReference>
<evidence type="ECO:0000256" key="5">
    <source>
        <dbReference type="ARBA" id="ARBA00022741"/>
    </source>
</evidence>
<evidence type="ECO:0000256" key="2">
    <source>
        <dbReference type="ARBA" id="ARBA00022448"/>
    </source>
</evidence>
<keyword evidence="6 12" id="KW-0067">ATP-binding</keyword>
<evidence type="ECO:0000259" key="11">
    <source>
        <dbReference type="PROSITE" id="PS50929"/>
    </source>
</evidence>
<sequence length="609" mass="67491">MTSLRQAYALLSPSHRRGLLVLATLMLLSAIFEMAGIASIMPFMSMVADPGIVDHNHWLSLTYHRFGFDSPRSFMIFLGFVVLGVLFLSNLIAALTVWSILRFSFTAGRDLAQKMFSVYLNHPYVFFLNRNSSELVQNTLFEMGRTVNNVLIPLLTILARSTIALSILILLFSVNPSLALVAGTLLGGAYGLVYFGVRKTLARSGQEISRENARRTQVAYETFGGIKDIKILGREKTFFDLFQKPVERYALLQAQTQMISLLPRYALETMAFGGIIGIVLYLLSTGENLSTTLPLISLYALAGYRLMPALQQIFANWSTVRFNISAVERISRDIEALPENAQKQEVPPPATRRLSLQTAIELDRVTFHYPGREEAVLDDLSLVIPARTSIGLVGSTGSGKTTTLDILLGLLEPTGGSLKIDGQPVNRTNVRQWQATIGYVPQQIMLLDDTVLKNIAFGIPEQEIDRDKVVQAATLAHLHDFVTSDLREGYDTPIGERGVRLSGGQRQRIGIARALYHEPSVLVLDEATSALDNITENVIMEALNTLARDKTVIMVAHRLTTVRECDTIVVLDRGRVVDSGTYDALLERNDFFRMLAPDPSPESRAVEAE</sequence>
<keyword evidence="2" id="KW-0813">Transport</keyword>
<evidence type="ECO:0000256" key="3">
    <source>
        <dbReference type="ARBA" id="ARBA00022475"/>
    </source>
</evidence>
<keyword evidence="8 9" id="KW-0472">Membrane</keyword>
<proteinExistence type="predicted"/>
<evidence type="ECO:0000256" key="8">
    <source>
        <dbReference type="ARBA" id="ARBA00023136"/>
    </source>
</evidence>
<gene>
    <name evidence="12" type="ORF">Y981_03175</name>
</gene>
<feature type="transmembrane region" description="Helical" evidence="9">
    <location>
        <begin position="150"/>
        <end position="172"/>
    </location>
</feature>
<dbReference type="InterPro" id="IPR011527">
    <property type="entry name" value="ABC1_TM_dom"/>
</dbReference>
<dbReference type="PROSITE" id="PS00211">
    <property type="entry name" value="ABC_TRANSPORTER_1"/>
    <property type="match status" value="1"/>
</dbReference>
<evidence type="ECO:0000256" key="4">
    <source>
        <dbReference type="ARBA" id="ARBA00022692"/>
    </source>
</evidence>
<dbReference type="RefSeq" id="WP_014960508.1">
    <property type="nucleotide sequence ID" value="NZ_CP007243.1"/>
</dbReference>
<dbReference type="InterPro" id="IPR003439">
    <property type="entry name" value="ABC_transporter-like_ATP-bd"/>
</dbReference>
<evidence type="ECO:0000256" key="1">
    <source>
        <dbReference type="ARBA" id="ARBA00004651"/>
    </source>
</evidence>
<reference evidence="13" key="1">
    <citation type="submission" date="2014-02" db="EMBL/GenBank/DDBJ databases">
        <title>Complete genome sequence and comparative genomic analysis of the nitrogen-fixing bacterium Leptospirillum ferriphilum YSK.</title>
        <authorList>
            <person name="Guo X."/>
            <person name="Yin H."/>
            <person name="Liang Y."/>
            <person name="Hu Q."/>
            <person name="Ma L."/>
            <person name="Xiao Y."/>
            <person name="Zhang X."/>
            <person name="Qiu G."/>
            <person name="Liu X."/>
        </authorList>
    </citation>
    <scope>NUCLEOTIDE SEQUENCE [LARGE SCALE GENOMIC DNA]</scope>
    <source>
        <strain evidence="13">YSK</strain>
    </source>
</reference>
<feature type="domain" description="ABC transmembrane type-1" evidence="11">
    <location>
        <begin position="20"/>
        <end position="320"/>
    </location>
</feature>
<dbReference type="Pfam" id="PF00005">
    <property type="entry name" value="ABC_tran"/>
    <property type="match status" value="1"/>
</dbReference>
<dbReference type="GO" id="GO:0016887">
    <property type="term" value="F:ATP hydrolysis activity"/>
    <property type="evidence" value="ECO:0007669"/>
    <property type="project" value="InterPro"/>
</dbReference>
<evidence type="ECO:0000313" key="13">
    <source>
        <dbReference type="Proteomes" id="UP000027059"/>
    </source>
</evidence>
<dbReference type="InterPro" id="IPR039421">
    <property type="entry name" value="Type_1_exporter"/>
</dbReference>
<dbReference type="KEGG" id="lfp:Y981_03175"/>
<dbReference type="InterPro" id="IPR003593">
    <property type="entry name" value="AAA+_ATPase"/>
</dbReference>
<dbReference type="FunFam" id="3.40.50.300:FF:000221">
    <property type="entry name" value="Multidrug ABC transporter ATP-binding protein"/>
    <property type="match status" value="1"/>
</dbReference>
<feature type="transmembrane region" description="Helical" evidence="9">
    <location>
        <begin position="178"/>
        <end position="197"/>
    </location>
</feature>
<dbReference type="Proteomes" id="UP000027059">
    <property type="component" value="Chromosome"/>
</dbReference>
<keyword evidence="5" id="KW-0547">Nucleotide-binding</keyword>
<evidence type="ECO:0000256" key="6">
    <source>
        <dbReference type="ARBA" id="ARBA00022840"/>
    </source>
</evidence>
<dbReference type="Pfam" id="PF00664">
    <property type="entry name" value="ABC_membrane"/>
    <property type="match status" value="1"/>
</dbReference>
<accession>A0A059XNN6</accession>
<dbReference type="InterPro" id="IPR027417">
    <property type="entry name" value="P-loop_NTPase"/>
</dbReference>
<dbReference type="GO" id="GO:0034040">
    <property type="term" value="F:ATPase-coupled lipid transmembrane transporter activity"/>
    <property type="evidence" value="ECO:0007669"/>
    <property type="project" value="TreeGrafter"/>
</dbReference>
<keyword evidence="3" id="KW-1003">Cell membrane</keyword>